<reference evidence="2" key="1">
    <citation type="submission" date="2023-05" db="EMBL/GenBank/DDBJ databases">
        <title>Nepenthes gracilis genome sequencing.</title>
        <authorList>
            <person name="Fukushima K."/>
        </authorList>
    </citation>
    <scope>NUCLEOTIDE SEQUENCE</scope>
    <source>
        <strain evidence="2">SING2019-196</strain>
    </source>
</reference>
<feature type="region of interest" description="Disordered" evidence="1">
    <location>
        <begin position="1"/>
        <end position="177"/>
    </location>
</feature>
<dbReference type="AlphaFoldDB" id="A0AAD3XZ49"/>
<evidence type="ECO:0000313" key="2">
    <source>
        <dbReference type="EMBL" id="GMH22963.1"/>
    </source>
</evidence>
<dbReference type="EMBL" id="BSYO01000025">
    <property type="protein sequence ID" value="GMH22963.1"/>
    <property type="molecule type" value="Genomic_DNA"/>
</dbReference>
<keyword evidence="3" id="KW-1185">Reference proteome</keyword>
<dbReference type="Proteomes" id="UP001279734">
    <property type="component" value="Unassembled WGS sequence"/>
</dbReference>
<accession>A0AAD3XZ49</accession>
<feature type="compositionally biased region" description="Basic residues" evidence="1">
    <location>
        <begin position="168"/>
        <end position="177"/>
    </location>
</feature>
<gene>
    <name evidence="2" type="ORF">Nepgr_024806</name>
</gene>
<evidence type="ECO:0000256" key="1">
    <source>
        <dbReference type="SAM" id="MobiDB-lite"/>
    </source>
</evidence>
<feature type="compositionally biased region" description="Basic and acidic residues" evidence="1">
    <location>
        <begin position="45"/>
        <end position="54"/>
    </location>
</feature>
<sequence length="177" mass="20375">MMDFPDGSSFRRLLNQEKSMDKGGNSHPKLQPIPYNKGRTTHRNPIRESHKETPKTSFTDPPNRGKKESRTPNLPLGSKQPNTRFTLQQAERGNQRARRTWTRDSAFPPPRKPNSKQPTLTKDMVPTSKVALTTSYENRLQAKDPSTSDHPKPCIRRTKEIHPTTRQFRNRQHGLNS</sequence>
<feature type="compositionally biased region" description="Basic and acidic residues" evidence="1">
    <location>
        <begin position="140"/>
        <end position="163"/>
    </location>
</feature>
<organism evidence="2 3">
    <name type="scientific">Nepenthes gracilis</name>
    <name type="common">Slender pitcher plant</name>
    <dbReference type="NCBI Taxonomy" id="150966"/>
    <lineage>
        <taxon>Eukaryota</taxon>
        <taxon>Viridiplantae</taxon>
        <taxon>Streptophyta</taxon>
        <taxon>Embryophyta</taxon>
        <taxon>Tracheophyta</taxon>
        <taxon>Spermatophyta</taxon>
        <taxon>Magnoliopsida</taxon>
        <taxon>eudicotyledons</taxon>
        <taxon>Gunneridae</taxon>
        <taxon>Pentapetalae</taxon>
        <taxon>Caryophyllales</taxon>
        <taxon>Nepenthaceae</taxon>
        <taxon>Nepenthes</taxon>
    </lineage>
</organism>
<evidence type="ECO:0000313" key="3">
    <source>
        <dbReference type="Proteomes" id="UP001279734"/>
    </source>
</evidence>
<protein>
    <submittedName>
        <fullName evidence="2">Uncharacterized protein</fullName>
    </submittedName>
</protein>
<proteinExistence type="predicted"/>
<feature type="compositionally biased region" description="Polar residues" evidence="1">
    <location>
        <begin position="79"/>
        <end position="92"/>
    </location>
</feature>
<comment type="caution">
    <text evidence="2">The sequence shown here is derived from an EMBL/GenBank/DDBJ whole genome shotgun (WGS) entry which is preliminary data.</text>
</comment>
<name>A0AAD3XZ49_NEPGR</name>